<dbReference type="SMART" id="SM00850">
    <property type="entry name" value="LytTR"/>
    <property type="match status" value="1"/>
</dbReference>
<dbReference type="OrthoDB" id="9809670at2"/>
<sequence length="861" mass="99171">MKKNLTVIVFLTAFFSYAQEYSYREFGLNEGLPSLQVYDIHQDRNGILWFATDRGIANYNGYEIKSFGIQDGVLNNVVLDFHPQADGTVYCSTLDCNLFYFHEDFQGFFPYPFNSLLAKNLNTLQYVKSIYTSEDGSLHLGCEGILGALVISKNGKILQRPDKITDSSETENTYTVLEKKDNGAFFFYKTQTISPKKNSVHFKNKATLTKVDVIQLPGSKYYVYKSPFMVSVFDENIKLIREIKTEFDPISIKAIDENRFFIGYHFGGAKIVDLKNNTTESFLENKSVTNFLIDHEGGYWFTTLHSGIWYTKEPKIKILKGELSNFPVNSLTKDDNGKIFAGTLSGKIFGIGPNTQCQMIYNTTHTRKAFVEFDKKTKNSYFFSNQDLFINKDFSAPIEFPIYTTKISEPQEQRIIFSLINGFSVYEKNSFKTIREFPFRIHDACFFKNDIFLGTPEGVYVVDEKNTVSDLKESNALFSFRVDDIDYNEARNELYFATLGQGVVVYNKNNEKVFSIAKKDGLLSDIINEIYIENKDTIWVCTNSGLNRVILDEEGHFSITGLKSSNGLLNDGINDVEITNDTLWIASKKGLVYTQKQIFDQQNQAIPHFLKIDYIKVNDAKASPEQLTQLSYKESRLEIAFSDVSFKKGNEIIYHYFLEGLDKKWYRTTNRKVIFPLLPPGHYTFKVAVTDSNGSDSKKYLEIPIYISPPFWKNSWFIASLIFAIGIIIYLFFKTNVLSYNKDIIRELIRLIIKKIKNKESYYVFKESGKEIRIKTNTILYVQSAGNYIDLVTEKKIYTIRCKIGDFIATTPDPLEYIRIHRSYIVRIDKIETKSKTEITIRGEKLPVSNSFSSELEKVFF</sequence>
<dbReference type="SUPFAM" id="SSF101898">
    <property type="entry name" value="NHL repeat"/>
    <property type="match status" value="1"/>
</dbReference>
<dbReference type="Gene3D" id="2.40.50.1020">
    <property type="entry name" value="LytTr DNA-binding domain"/>
    <property type="match status" value="1"/>
</dbReference>
<dbReference type="PROSITE" id="PS50930">
    <property type="entry name" value="HTH_LYTTR"/>
    <property type="match status" value="1"/>
</dbReference>
<dbReference type="InterPro" id="IPR007492">
    <property type="entry name" value="LytTR_DNA-bd_dom"/>
</dbReference>
<feature type="transmembrane region" description="Helical" evidence="2">
    <location>
        <begin position="715"/>
        <end position="733"/>
    </location>
</feature>
<gene>
    <name evidence="4" type="ORF">DI487_01940</name>
</gene>
<dbReference type="InterPro" id="IPR011123">
    <property type="entry name" value="Y_Y_Y"/>
</dbReference>
<keyword evidence="2" id="KW-1133">Transmembrane helix</keyword>
<dbReference type="GO" id="GO:0003677">
    <property type="term" value="F:DNA binding"/>
    <property type="evidence" value="ECO:0007669"/>
    <property type="project" value="InterPro"/>
</dbReference>
<dbReference type="Pfam" id="PF07494">
    <property type="entry name" value="Reg_prop"/>
    <property type="match status" value="1"/>
</dbReference>
<evidence type="ECO:0000313" key="5">
    <source>
        <dbReference type="Proteomes" id="UP000245429"/>
    </source>
</evidence>
<accession>A0A2U8QSF1</accession>
<keyword evidence="5" id="KW-1185">Reference proteome</keyword>
<dbReference type="RefSeq" id="WP_109568163.1">
    <property type="nucleotide sequence ID" value="NZ_CP029463.1"/>
</dbReference>
<evidence type="ECO:0000256" key="1">
    <source>
        <dbReference type="ARBA" id="ARBA00022553"/>
    </source>
</evidence>
<evidence type="ECO:0000313" key="4">
    <source>
        <dbReference type="EMBL" id="AWM12754.1"/>
    </source>
</evidence>
<dbReference type="InterPro" id="IPR013783">
    <property type="entry name" value="Ig-like_fold"/>
</dbReference>
<dbReference type="Gene3D" id="2.130.10.10">
    <property type="entry name" value="YVTN repeat-like/Quinoprotein amine dehydrogenase"/>
    <property type="match status" value="2"/>
</dbReference>
<feature type="domain" description="HTH LytTR-type" evidence="3">
    <location>
        <begin position="772"/>
        <end position="861"/>
    </location>
</feature>
<organism evidence="4 5">
    <name type="scientific">Flavobacterium sediminis</name>
    <dbReference type="NCBI Taxonomy" id="2201181"/>
    <lineage>
        <taxon>Bacteria</taxon>
        <taxon>Pseudomonadati</taxon>
        <taxon>Bacteroidota</taxon>
        <taxon>Flavobacteriia</taxon>
        <taxon>Flavobacteriales</taxon>
        <taxon>Flavobacteriaceae</taxon>
        <taxon>Flavobacterium</taxon>
    </lineage>
</organism>
<evidence type="ECO:0000259" key="3">
    <source>
        <dbReference type="PROSITE" id="PS50930"/>
    </source>
</evidence>
<dbReference type="InterPro" id="IPR015943">
    <property type="entry name" value="WD40/YVTN_repeat-like_dom_sf"/>
</dbReference>
<name>A0A2U8QSF1_9FLAO</name>
<protein>
    <recommendedName>
        <fullName evidence="3">HTH LytTR-type domain-containing protein</fullName>
    </recommendedName>
</protein>
<reference evidence="4 5" key="1">
    <citation type="submission" date="2018-05" db="EMBL/GenBank/DDBJ databases">
        <title>Flavobacterium sp. MEBiC07310.</title>
        <authorList>
            <person name="Baek K."/>
        </authorList>
    </citation>
    <scope>NUCLEOTIDE SEQUENCE [LARGE SCALE GENOMIC DNA]</scope>
    <source>
        <strain evidence="4 5">MEBiC07310</strain>
    </source>
</reference>
<evidence type="ECO:0000256" key="2">
    <source>
        <dbReference type="SAM" id="Phobius"/>
    </source>
</evidence>
<dbReference type="KEGG" id="fse:DI487_01940"/>
<dbReference type="GO" id="GO:0000155">
    <property type="term" value="F:phosphorelay sensor kinase activity"/>
    <property type="evidence" value="ECO:0007669"/>
    <property type="project" value="TreeGrafter"/>
</dbReference>
<dbReference type="InterPro" id="IPR011110">
    <property type="entry name" value="Reg_prop"/>
</dbReference>
<keyword evidence="2" id="KW-0812">Transmembrane</keyword>
<dbReference type="AlphaFoldDB" id="A0A2U8QSF1"/>
<dbReference type="EMBL" id="CP029463">
    <property type="protein sequence ID" value="AWM12754.1"/>
    <property type="molecule type" value="Genomic_DNA"/>
</dbReference>
<dbReference type="Pfam" id="PF07495">
    <property type="entry name" value="Y_Y_Y"/>
    <property type="match status" value="1"/>
</dbReference>
<dbReference type="PANTHER" id="PTHR43547:SF2">
    <property type="entry name" value="HYBRID SIGNAL TRANSDUCTION HISTIDINE KINASE C"/>
    <property type="match status" value="1"/>
</dbReference>
<proteinExistence type="predicted"/>
<dbReference type="PANTHER" id="PTHR43547">
    <property type="entry name" value="TWO-COMPONENT HISTIDINE KINASE"/>
    <property type="match status" value="1"/>
</dbReference>
<keyword evidence="1" id="KW-0597">Phosphoprotein</keyword>
<dbReference type="Gene3D" id="2.60.40.10">
    <property type="entry name" value="Immunoglobulins"/>
    <property type="match status" value="1"/>
</dbReference>
<dbReference type="Proteomes" id="UP000245429">
    <property type="component" value="Chromosome"/>
</dbReference>
<keyword evidence="2" id="KW-0472">Membrane</keyword>
<dbReference type="Pfam" id="PF04397">
    <property type="entry name" value="LytTR"/>
    <property type="match status" value="1"/>
</dbReference>